<sequence length="317" mass="36133">MRNEGPHLLEWIAHHRALGVDEFLIFTNDCEDGTGQMLDILAGEGWLHHIRHDVPANKSVQWQALKQARTHPAYQVADWVMVIDCDEFVNLAEPLSDLRELVEAMPDKTDAIMLPWRLFGNNRQRVMGGGLTLEAFTQAAPLALRANWHCFFKTLYRRTAFGRPGVHRPKPRAQGRMANWVTASGESVPEADEGAEHMILKVGEPHAGSLVQLNHYSLRSVEDFLVKINRGLPNRRSKEIGLGYWVERNFNTLEERSIQRFLPGLKTCRAGFARGDELQDLHRMAVRHHRQVAQNAIQKEDMFRLVWQLSLAGNSGE</sequence>
<protein>
    <submittedName>
        <fullName evidence="4">Glycosyltransferase family 2 protein</fullName>
    </submittedName>
</protein>
<dbReference type="GO" id="GO:0016020">
    <property type="term" value="C:membrane"/>
    <property type="evidence" value="ECO:0007669"/>
    <property type="project" value="UniProtKB-SubCell"/>
</dbReference>
<evidence type="ECO:0000313" key="5">
    <source>
        <dbReference type="Proteomes" id="UP000315816"/>
    </source>
</evidence>
<organism evidence="4 5">
    <name type="scientific">Aliiroseovarius halocynthiae</name>
    <dbReference type="NCBI Taxonomy" id="985055"/>
    <lineage>
        <taxon>Bacteria</taxon>
        <taxon>Pseudomonadati</taxon>
        <taxon>Pseudomonadota</taxon>
        <taxon>Alphaproteobacteria</taxon>
        <taxon>Rhodobacterales</taxon>
        <taxon>Paracoccaceae</taxon>
        <taxon>Aliiroseovarius</taxon>
    </lineage>
</organism>
<keyword evidence="3" id="KW-0472">Membrane</keyword>
<dbReference type="PANTHER" id="PTHR21461">
    <property type="entry name" value="GLYCOSYLTRANSFERASE FAMILY 92 PROTEIN"/>
    <property type="match status" value="1"/>
</dbReference>
<dbReference type="PANTHER" id="PTHR21461:SF69">
    <property type="entry name" value="GLYCOSYLTRANSFERASE FAMILY 92 PROTEIN"/>
    <property type="match status" value="1"/>
</dbReference>
<comment type="subcellular location">
    <subcellularLocation>
        <location evidence="1">Membrane</location>
        <topology evidence="1">Single-pass membrane protein</topology>
    </subcellularLocation>
</comment>
<comment type="caution">
    <text evidence="4">The sequence shown here is derived from an EMBL/GenBank/DDBJ whole genome shotgun (WGS) entry which is preliminary data.</text>
</comment>
<keyword evidence="5" id="KW-1185">Reference proteome</keyword>
<gene>
    <name evidence="4" type="ORF">FIL88_11440</name>
</gene>
<name>A0A545SQF4_9RHOB</name>
<dbReference type="Pfam" id="PF13704">
    <property type="entry name" value="Glyco_tranf_2_4"/>
    <property type="match status" value="1"/>
</dbReference>
<dbReference type="SUPFAM" id="SSF53448">
    <property type="entry name" value="Nucleotide-diphospho-sugar transferases"/>
    <property type="match status" value="1"/>
</dbReference>
<dbReference type="GO" id="GO:0016757">
    <property type="term" value="F:glycosyltransferase activity"/>
    <property type="evidence" value="ECO:0007669"/>
    <property type="project" value="TreeGrafter"/>
</dbReference>
<reference evidence="4 5" key="1">
    <citation type="submission" date="2019-06" db="EMBL/GenBank/DDBJ databases">
        <title>A novel species of marine bacteria.</title>
        <authorList>
            <person name="Wang Y."/>
        </authorList>
    </citation>
    <scope>NUCLEOTIDE SEQUENCE [LARGE SCALE GENOMIC DNA]</scope>
    <source>
        <strain evidence="4 5">MA1-10</strain>
    </source>
</reference>
<evidence type="ECO:0000313" key="4">
    <source>
        <dbReference type="EMBL" id="TQV67188.1"/>
    </source>
</evidence>
<keyword evidence="4" id="KW-0808">Transferase</keyword>
<dbReference type="InterPro" id="IPR029044">
    <property type="entry name" value="Nucleotide-diphossugar_trans"/>
</dbReference>
<keyword evidence="3" id="KW-1133">Transmembrane helix</keyword>
<evidence type="ECO:0000256" key="2">
    <source>
        <dbReference type="ARBA" id="ARBA00022692"/>
    </source>
</evidence>
<evidence type="ECO:0000256" key="3">
    <source>
        <dbReference type="ARBA" id="ARBA00022989"/>
    </source>
</evidence>
<dbReference type="Proteomes" id="UP000315816">
    <property type="component" value="Unassembled WGS sequence"/>
</dbReference>
<evidence type="ECO:0000256" key="1">
    <source>
        <dbReference type="ARBA" id="ARBA00004167"/>
    </source>
</evidence>
<dbReference type="AlphaFoldDB" id="A0A545SQF4"/>
<dbReference type="GO" id="GO:0005737">
    <property type="term" value="C:cytoplasm"/>
    <property type="evidence" value="ECO:0007669"/>
    <property type="project" value="TreeGrafter"/>
</dbReference>
<accession>A0A545SQF4</accession>
<proteinExistence type="predicted"/>
<dbReference type="EMBL" id="VICH01000007">
    <property type="protein sequence ID" value="TQV67188.1"/>
    <property type="molecule type" value="Genomic_DNA"/>
</dbReference>
<keyword evidence="2" id="KW-0812">Transmembrane</keyword>